<protein>
    <submittedName>
        <fullName evidence="1">Uncharacterized protein</fullName>
    </submittedName>
</protein>
<dbReference type="AlphaFoldDB" id="A0A0B7KL17"/>
<name>A0A0B7KL17_BIOOC</name>
<accession>A0A0B7KL17</accession>
<reference evidence="1" key="1">
    <citation type="submission" date="2015-01" db="EMBL/GenBank/DDBJ databases">
        <authorList>
            <person name="Durling Mikael"/>
        </authorList>
    </citation>
    <scope>NUCLEOTIDE SEQUENCE</scope>
</reference>
<gene>
    <name evidence="1" type="ORF">BN869_000011449_1</name>
</gene>
<sequence length="97" mass="10926">MSTQTKTEYKHHLLSDTQYIFSNMRFYHILALATASTVVASPAAIAEDVDVDVRSTDSNVAEAFESREDKCLYRYCKTAKDCCPKMACYTKSSSCVY</sequence>
<proteinExistence type="predicted"/>
<organism evidence="1">
    <name type="scientific">Bionectria ochroleuca</name>
    <name type="common">Gliocladium roseum</name>
    <dbReference type="NCBI Taxonomy" id="29856"/>
    <lineage>
        <taxon>Eukaryota</taxon>
        <taxon>Fungi</taxon>
        <taxon>Dikarya</taxon>
        <taxon>Ascomycota</taxon>
        <taxon>Pezizomycotina</taxon>
        <taxon>Sordariomycetes</taxon>
        <taxon>Hypocreomycetidae</taxon>
        <taxon>Hypocreales</taxon>
        <taxon>Bionectriaceae</taxon>
        <taxon>Clonostachys</taxon>
    </lineage>
</organism>
<evidence type="ECO:0000313" key="1">
    <source>
        <dbReference type="EMBL" id="CEO55391.1"/>
    </source>
</evidence>
<dbReference type="EMBL" id="CDPU01000051">
    <property type="protein sequence ID" value="CEO55391.1"/>
    <property type="molecule type" value="Genomic_DNA"/>
</dbReference>